<reference evidence="2 3" key="1">
    <citation type="submission" date="2020-03" db="EMBL/GenBank/DDBJ databases">
        <title>Draft genome of Streptomyces sp. ventii, isolated from the Axial Seamount in the Pacific Ocean, and resequencing of the two type strains Streptomyces lonarensis strain NCL 716 and Streptomyces bohaiensis strain 11A07.</title>
        <authorList>
            <person name="Loughran R.M."/>
            <person name="Pfannmuller K.M."/>
            <person name="Wasson B.J."/>
            <person name="Deadmond M.C."/>
            <person name="Paddock B.E."/>
            <person name="Koyack M.J."/>
            <person name="Gallegos D.A."/>
            <person name="Mitchell E.A."/>
            <person name="Ushijima B."/>
            <person name="Saw J.H."/>
            <person name="Mcphail K.L."/>
            <person name="Videau P."/>
        </authorList>
    </citation>
    <scope>NUCLEOTIDE SEQUENCE [LARGE SCALE GENOMIC DNA]</scope>
    <source>
        <strain evidence="3">5675061</strain>
    </source>
</reference>
<dbReference type="PROSITE" id="PS50995">
    <property type="entry name" value="HTH_MARR_2"/>
    <property type="match status" value="1"/>
</dbReference>
<keyword evidence="3" id="KW-1185">Reference proteome</keyword>
<organism evidence="2 3">
    <name type="scientific">Streptomyces spiramenti</name>
    <dbReference type="NCBI Taxonomy" id="2720606"/>
    <lineage>
        <taxon>Bacteria</taxon>
        <taxon>Bacillati</taxon>
        <taxon>Actinomycetota</taxon>
        <taxon>Actinomycetes</taxon>
        <taxon>Kitasatosporales</taxon>
        <taxon>Streptomycetaceae</taxon>
        <taxon>Streptomyces</taxon>
    </lineage>
</organism>
<dbReference type="InterPro" id="IPR000835">
    <property type="entry name" value="HTH_MarR-typ"/>
</dbReference>
<evidence type="ECO:0000259" key="1">
    <source>
        <dbReference type="PROSITE" id="PS50995"/>
    </source>
</evidence>
<dbReference type="SMART" id="SM00347">
    <property type="entry name" value="HTH_MARR"/>
    <property type="match status" value="1"/>
</dbReference>
<dbReference type="InterPro" id="IPR036388">
    <property type="entry name" value="WH-like_DNA-bd_sf"/>
</dbReference>
<dbReference type="EMBL" id="JAAVJB010000045">
    <property type="protein sequence ID" value="NJP66309.1"/>
    <property type="molecule type" value="Genomic_DNA"/>
</dbReference>
<name>A0ABX1AGJ2_9ACTN</name>
<dbReference type="Pfam" id="PF01047">
    <property type="entry name" value="MarR"/>
    <property type="match status" value="1"/>
</dbReference>
<comment type="caution">
    <text evidence="2">The sequence shown here is derived from an EMBL/GenBank/DDBJ whole genome shotgun (WGS) entry which is preliminary data.</text>
</comment>
<evidence type="ECO:0000313" key="3">
    <source>
        <dbReference type="Proteomes" id="UP000746503"/>
    </source>
</evidence>
<dbReference type="RefSeq" id="WP_167932835.1">
    <property type="nucleotide sequence ID" value="NZ_JAAVJB010000045.1"/>
</dbReference>
<dbReference type="InterPro" id="IPR036390">
    <property type="entry name" value="WH_DNA-bd_sf"/>
</dbReference>
<evidence type="ECO:0000313" key="2">
    <source>
        <dbReference type="EMBL" id="NJP66309.1"/>
    </source>
</evidence>
<dbReference type="PANTHER" id="PTHR33164">
    <property type="entry name" value="TRANSCRIPTIONAL REGULATOR, MARR FAMILY"/>
    <property type="match status" value="1"/>
</dbReference>
<gene>
    <name evidence="2" type="ORF">HCJ92_08390</name>
</gene>
<dbReference type="SUPFAM" id="SSF46785">
    <property type="entry name" value="Winged helix' DNA-binding domain"/>
    <property type="match status" value="1"/>
</dbReference>
<dbReference type="PANTHER" id="PTHR33164:SF43">
    <property type="entry name" value="HTH-TYPE TRANSCRIPTIONAL REPRESSOR YETL"/>
    <property type="match status" value="1"/>
</dbReference>
<dbReference type="Gene3D" id="1.10.10.10">
    <property type="entry name" value="Winged helix-like DNA-binding domain superfamily/Winged helix DNA-binding domain"/>
    <property type="match status" value="1"/>
</dbReference>
<protein>
    <submittedName>
        <fullName evidence="2">MarR family transcriptional regulator</fullName>
    </submittedName>
</protein>
<accession>A0ABX1AGJ2</accession>
<dbReference type="Proteomes" id="UP000746503">
    <property type="component" value="Unassembled WGS sequence"/>
</dbReference>
<feature type="domain" description="HTH marR-type" evidence="1">
    <location>
        <begin position="18"/>
        <end position="150"/>
    </location>
</feature>
<sequence>MSVDTASGHAETREASQANQVRYLILAAQREGNRQLAQNLRPHGLTPAQAEILVVLSTREPLTLAELGRFIVCESGSPSRIVDALVRRGAVSRAPGLVDRRVVHLHLTTEGRELLAAIRDVDSAVAGAIADRINPDQLQVLVTALRGLVDGTDAGAKVTRRFGS</sequence>
<dbReference type="InterPro" id="IPR039422">
    <property type="entry name" value="MarR/SlyA-like"/>
</dbReference>
<proteinExistence type="predicted"/>